<keyword evidence="3" id="KW-1185">Reference proteome</keyword>
<feature type="compositionally biased region" description="Polar residues" evidence="1">
    <location>
        <begin position="34"/>
        <end position="54"/>
    </location>
</feature>
<feature type="compositionally biased region" description="Basic and acidic residues" evidence="1">
    <location>
        <begin position="161"/>
        <end position="177"/>
    </location>
</feature>
<gene>
    <name evidence="2" type="ORF">DM01DRAFT_1331280</name>
</gene>
<dbReference type="STRING" id="101127.A0A1X2GYW6"/>
<name>A0A1X2GYW6_9FUNG</name>
<evidence type="ECO:0000256" key="1">
    <source>
        <dbReference type="SAM" id="MobiDB-lite"/>
    </source>
</evidence>
<feature type="compositionally biased region" description="Low complexity" evidence="1">
    <location>
        <begin position="122"/>
        <end position="131"/>
    </location>
</feature>
<dbReference type="OrthoDB" id="2272836at2759"/>
<dbReference type="AlphaFoldDB" id="A0A1X2GYW6"/>
<organism evidence="2 3">
    <name type="scientific">Hesseltinella vesiculosa</name>
    <dbReference type="NCBI Taxonomy" id="101127"/>
    <lineage>
        <taxon>Eukaryota</taxon>
        <taxon>Fungi</taxon>
        <taxon>Fungi incertae sedis</taxon>
        <taxon>Mucoromycota</taxon>
        <taxon>Mucoromycotina</taxon>
        <taxon>Mucoromycetes</taxon>
        <taxon>Mucorales</taxon>
        <taxon>Cunninghamellaceae</taxon>
        <taxon>Hesseltinella</taxon>
    </lineage>
</organism>
<protein>
    <submittedName>
        <fullName evidence="2">Uncharacterized protein</fullName>
    </submittedName>
</protein>
<feature type="compositionally biased region" description="Polar residues" evidence="1">
    <location>
        <begin position="183"/>
        <end position="199"/>
    </location>
</feature>
<evidence type="ECO:0000313" key="3">
    <source>
        <dbReference type="Proteomes" id="UP000242146"/>
    </source>
</evidence>
<comment type="caution">
    <text evidence="2">The sequence shown here is derived from an EMBL/GenBank/DDBJ whole genome shotgun (WGS) entry which is preliminary data.</text>
</comment>
<accession>A0A1X2GYW6</accession>
<feature type="compositionally biased region" description="Pro residues" evidence="1">
    <location>
        <begin position="132"/>
        <end position="143"/>
    </location>
</feature>
<proteinExistence type="predicted"/>
<dbReference type="Proteomes" id="UP000242146">
    <property type="component" value="Unassembled WGS sequence"/>
</dbReference>
<feature type="region of interest" description="Disordered" evidence="1">
    <location>
        <begin position="1"/>
        <end position="210"/>
    </location>
</feature>
<sequence length="264" mass="28640">MATSIGPFDHTPPSPTATFYRSVSPLPPHLDIPLSTTSSPESIDVRQISSSMTSLPLEDTASTPTVTTTSPVSEPSSPQKEDQPTTFKSACKRTLSRTRSQRRPVVMAGKKKNKSSTMESTSASPALLAVPPSQPPPPLPPHPSKGSLLNLSSPATASTESLKDTPLDHHKVMEALRAKLRRSSNPSPKDTTTNKYNLWSQDDPPPQPMSPQGMLLLDLKNPRKVFTNNKRTTMNPRVAVLRRPRPFASAHNHCDLTKDSVAST</sequence>
<dbReference type="EMBL" id="MCGT01000001">
    <property type="protein sequence ID" value="ORX63212.1"/>
    <property type="molecule type" value="Genomic_DNA"/>
</dbReference>
<feature type="compositionally biased region" description="Low complexity" evidence="1">
    <location>
        <begin position="62"/>
        <end position="78"/>
    </location>
</feature>
<feature type="compositionally biased region" description="Polar residues" evidence="1">
    <location>
        <begin position="150"/>
        <end position="160"/>
    </location>
</feature>
<evidence type="ECO:0000313" key="2">
    <source>
        <dbReference type="EMBL" id="ORX63212.1"/>
    </source>
</evidence>
<feature type="compositionally biased region" description="Basic residues" evidence="1">
    <location>
        <begin position="90"/>
        <end position="102"/>
    </location>
</feature>
<reference evidence="2 3" key="1">
    <citation type="submission" date="2016-07" db="EMBL/GenBank/DDBJ databases">
        <title>Pervasive Adenine N6-methylation of Active Genes in Fungi.</title>
        <authorList>
            <consortium name="DOE Joint Genome Institute"/>
            <person name="Mondo S.J."/>
            <person name="Dannebaum R.O."/>
            <person name="Kuo R.C."/>
            <person name="Labutti K."/>
            <person name="Haridas S."/>
            <person name="Kuo A."/>
            <person name="Salamov A."/>
            <person name="Ahrendt S.R."/>
            <person name="Lipzen A."/>
            <person name="Sullivan W."/>
            <person name="Andreopoulos W.B."/>
            <person name="Clum A."/>
            <person name="Lindquist E."/>
            <person name="Daum C."/>
            <person name="Ramamoorthy G.K."/>
            <person name="Gryganskyi A."/>
            <person name="Culley D."/>
            <person name="Magnuson J.K."/>
            <person name="James T.Y."/>
            <person name="O'Malley M.A."/>
            <person name="Stajich J.E."/>
            <person name="Spatafora J.W."/>
            <person name="Visel A."/>
            <person name="Grigoriev I.V."/>
        </authorList>
    </citation>
    <scope>NUCLEOTIDE SEQUENCE [LARGE SCALE GENOMIC DNA]</scope>
    <source>
        <strain evidence="2 3">NRRL 3301</strain>
    </source>
</reference>